<sequence length="81" mass="8672">MHILGPPWNTGNTNTPSSSSGHRSGLNSLQSSPHTSSLLPMAIRVVHQHPPLLHPRPVRQLLGTSGTGGYSRSDSDIAAWR</sequence>
<dbReference type="AlphaFoldDB" id="A0A427AQ06"/>
<protein>
    <submittedName>
        <fullName evidence="2">Uncharacterized protein</fullName>
    </submittedName>
</protein>
<dbReference type="Proteomes" id="UP000287651">
    <property type="component" value="Unassembled WGS sequence"/>
</dbReference>
<gene>
    <name evidence="2" type="ORF">B296_00005919</name>
</gene>
<reference evidence="2 3" key="1">
    <citation type="journal article" date="2014" name="Agronomy (Basel)">
        <title>A Draft Genome Sequence for Ensete ventricosum, the Drought-Tolerant Tree Against Hunger.</title>
        <authorList>
            <person name="Harrison J."/>
            <person name="Moore K.A."/>
            <person name="Paszkiewicz K."/>
            <person name="Jones T."/>
            <person name="Grant M."/>
            <person name="Ambacheew D."/>
            <person name="Muzemil S."/>
            <person name="Studholme D.J."/>
        </authorList>
    </citation>
    <scope>NUCLEOTIDE SEQUENCE [LARGE SCALE GENOMIC DNA]</scope>
</reference>
<dbReference type="EMBL" id="AMZH03001706">
    <property type="protein sequence ID" value="RRT78312.1"/>
    <property type="molecule type" value="Genomic_DNA"/>
</dbReference>
<name>A0A427AQ06_ENSVE</name>
<comment type="caution">
    <text evidence="2">The sequence shown here is derived from an EMBL/GenBank/DDBJ whole genome shotgun (WGS) entry which is preliminary data.</text>
</comment>
<proteinExistence type="predicted"/>
<organism evidence="2 3">
    <name type="scientific">Ensete ventricosum</name>
    <name type="common">Abyssinian banana</name>
    <name type="synonym">Musa ensete</name>
    <dbReference type="NCBI Taxonomy" id="4639"/>
    <lineage>
        <taxon>Eukaryota</taxon>
        <taxon>Viridiplantae</taxon>
        <taxon>Streptophyta</taxon>
        <taxon>Embryophyta</taxon>
        <taxon>Tracheophyta</taxon>
        <taxon>Spermatophyta</taxon>
        <taxon>Magnoliopsida</taxon>
        <taxon>Liliopsida</taxon>
        <taxon>Zingiberales</taxon>
        <taxon>Musaceae</taxon>
        <taxon>Ensete</taxon>
    </lineage>
</organism>
<evidence type="ECO:0000256" key="1">
    <source>
        <dbReference type="SAM" id="MobiDB-lite"/>
    </source>
</evidence>
<accession>A0A427AQ06</accession>
<feature type="region of interest" description="Disordered" evidence="1">
    <location>
        <begin position="50"/>
        <end position="81"/>
    </location>
</feature>
<feature type="region of interest" description="Disordered" evidence="1">
    <location>
        <begin position="1"/>
        <end position="35"/>
    </location>
</feature>
<evidence type="ECO:0000313" key="2">
    <source>
        <dbReference type="EMBL" id="RRT78312.1"/>
    </source>
</evidence>
<evidence type="ECO:0000313" key="3">
    <source>
        <dbReference type="Proteomes" id="UP000287651"/>
    </source>
</evidence>
<feature type="compositionally biased region" description="Low complexity" evidence="1">
    <location>
        <begin position="1"/>
        <end position="29"/>
    </location>
</feature>